<evidence type="ECO:0000313" key="6">
    <source>
        <dbReference type="Proteomes" id="UP000234845"/>
    </source>
</evidence>
<comment type="caution">
    <text evidence="5">The sequence shown here is derived from an EMBL/GenBank/DDBJ whole genome shotgun (WGS) entry which is preliminary data.</text>
</comment>
<sequence length="751" mass="85149">MKPAGQGYRQLLLAAFACTATGAVAEDPFAPLATETRPLATRWQTDYRGALDLGLTYASTDTFMAGQYNGLQEQGATLLGNLDWRQFNGTESYWQVSLSDVGLDTRKGEIRWGLPGRLSVTIGFDSQLQVRNDSGMTPFRGSDTELILPAQWVTGQTTGEWTALADNLRQFDRELERNSWHLGLEAQLDEQWQLTSSLRYSTREGTGDVGAAIYVDAAAGDAVLLPAPIDHRTVDIDTTLAYSGTRLHLQGQLSWSEFDNRDRQLSWQNPFNSYGPDVSYPAGTGAVGLAPDNTHSSARLDGRYRFSRTLQLQFDARLALAEQDQEVLPYSVNPALEVQQGLPRERFDGEVTTGNLRAKLHWQATRKLKLELGYTLRDRDYDAPRDGYRYIPGDGGSQSRPELTVYNSTHDLRTQAIELAADYRLPLRSKLGLDYRFQEVTRENAATEETQEDRYTLNYRIQPWQSFRTTLELTWADRAADTYRWDQSYFALLDAALINDTPDSQRFINHPLLSQHYLANREQQQARLDFNYLPAPGWSFNLNLLLREDDFDKSELGLTESTFESLQISAGYAPHKSLYFSVHGGVDIYDAEQGGRAFRGGQEKNPFAVTSPLPQASDPSRNWRLASRDESLVLGGQLQWQPHEKLEFALDYRYVDTDSTQDFGQVAATDLNPANLPTVDTRLHQLDATGTWHWQEALSLRLNYRYYRYQSNDWAWRGVEADTIDKVLTFGQHNPNESAHYVGLSVLYRWQ</sequence>
<dbReference type="GO" id="GO:0009279">
    <property type="term" value="C:cell outer membrane"/>
    <property type="evidence" value="ECO:0007669"/>
    <property type="project" value="UniProtKB-SubCell"/>
</dbReference>
<keyword evidence="3" id="KW-0998">Cell outer membrane</keyword>
<dbReference type="EMBL" id="PKLZ01000009">
    <property type="protein sequence ID" value="PLW81897.1"/>
    <property type="molecule type" value="Genomic_DNA"/>
</dbReference>
<protein>
    <recommendedName>
        <fullName evidence="7">MtrB/PioB family decaheme-associated outer membrane protein</fullName>
    </recommendedName>
</protein>
<dbReference type="InterPro" id="IPR036942">
    <property type="entry name" value="Beta-barrel_TonB_sf"/>
</dbReference>
<evidence type="ECO:0008006" key="7">
    <source>
        <dbReference type="Google" id="ProtNLM"/>
    </source>
</evidence>
<organism evidence="5 6">
    <name type="scientific">Kineobactrum sediminis</name>
    <dbReference type="NCBI Taxonomy" id="1905677"/>
    <lineage>
        <taxon>Bacteria</taxon>
        <taxon>Pseudomonadati</taxon>
        <taxon>Pseudomonadota</taxon>
        <taxon>Gammaproteobacteria</taxon>
        <taxon>Cellvibrionales</taxon>
        <taxon>Halieaceae</taxon>
        <taxon>Kineobactrum</taxon>
    </lineage>
</organism>
<evidence type="ECO:0000256" key="2">
    <source>
        <dbReference type="ARBA" id="ARBA00023136"/>
    </source>
</evidence>
<gene>
    <name evidence="5" type="ORF">CWI75_12370</name>
</gene>
<dbReference type="Pfam" id="PF11854">
    <property type="entry name" value="MtrB_PioB"/>
    <property type="match status" value="1"/>
</dbReference>
<dbReference type="Gene3D" id="2.40.170.20">
    <property type="entry name" value="TonB-dependent receptor, beta-barrel domain"/>
    <property type="match status" value="1"/>
</dbReference>
<dbReference type="OrthoDB" id="9146719at2"/>
<accession>A0A2N5Y0H4</accession>
<reference evidence="6" key="1">
    <citation type="submission" date="2017-11" db="EMBL/GenBank/DDBJ databases">
        <title>The draft genome sequence of Chromatocurvus sp. F02.</title>
        <authorList>
            <person name="Du Z.-J."/>
            <person name="Chang Y.-Q."/>
        </authorList>
    </citation>
    <scope>NUCLEOTIDE SEQUENCE [LARGE SCALE GENOMIC DNA]</scope>
    <source>
        <strain evidence="6">F02</strain>
    </source>
</reference>
<feature type="signal peptide" evidence="4">
    <location>
        <begin position="1"/>
        <end position="25"/>
    </location>
</feature>
<evidence type="ECO:0000256" key="4">
    <source>
        <dbReference type="SAM" id="SignalP"/>
    </source>
</evidence>
<comment type="subcellular location">
    <subcellularLocation>
        <location evidence="1">Cell outer membrane</location>
    </subcellularLocation>
</comment>
<evidence type="ECO:0000256" key="1">
    <source>
        <dbReference type="ARBA" id="ARBA00004442"/>
    </source>
</evidence>
<evidence type="ECO:0000256" key="3">
    <source>
        <dbReference type="ARBA" id="ARBA00023237"/>
    </source>
</evidence>
<dbReference type="AlphaFoldDB" id="A0A2N5Y0H4"/>
<dbReference type="InterPro" id="IPR020016">
    <property type="entry name" value="Decahaem-assoc_OM_MtrB/PioB"/>
</dbReference>
<dbReference type="RefSeq" id="WP_101521832.1">
    <property type="nucleotide sequence ID" value="NZ_PKLZ01000009.1"/>
</dbReference>
<keyword evidence="6" id="KW-1185">Reference proteome</keyword>
<keyword evidence="2" id="KW-0472">Membrane</keyword>
<dbReference type="SUPFAM" id="SSF56935">
    <property type="entry name" value="Porins"/>
    <property type="match status" value="2"/>
</dbReference>
<keyword evidence="4" id="KW-0732">Signal</keyword>
<proteinExistence type="predicted"/>
<dbReference type="NCBIfam" id="TIGR03509">
    <property type="entry name" value="OMP_MtrB_PioB"/>
    <property type="match status" value="1"/>
</dbReference>
<name>A0A2N5Y0H4_9GAMM</name>
<dbReference type="Proteomes" id="UP000234845">
    <property type="component" value="Unassembled WGS sequence"/>
</dbReference>
<feature type="chain" id="PRO_5014885492" description="MtrB/PioB family decaheme-associated outer membrane protein" evidence="4">
    <location>
        <begin position="26"/>
        <end position="751"/>
    </location>
</feature>
<evidence type="ECO:0000313" key="5">
    <source>
        <dbReference type="EMBL" id="PLW81897.1"/>
    </source>
</evidence>